<evidence type="ECO:0000313" key="2">
    <source>
        <dbReference type="Proteomes" id="UP000182229"/>
    </source>
</evidence>
<sequence length="231" mass="25305">MGSKRFGRRTILGAGVGAVLVPAIVEKAVAAPPAGKGAGTTMEDGIWLNEPKVWKRADGVLEVTTDKSTDFWRETHYGFTRDSGHFLGVRTGASFTAQLRVEAAYEQLYDQAGIMVRVDNRRWVKAGIEMSDGRAMLSSVLTNGKSDWATGPYEHDSRSFWMRATVAKGVLRLQVSADGKTWPLVRLAPFPEAASYQVGPMCCTPERAGLSVRFSEFRLTPPLGKDLHDLT</sequence>
<reference evidence="2" key="1">
    <citation type="submission" date="2016-11" db="EMBL/GenBank/DDBJ databases">
        <authorList>
            <person name="Shukria A."/>
            <person name="Stevens D.C."/>
        </authorList>
    </citation>
    <scope>NUCLEOTIDE SEQUENCE [LARGE SCALE GENOMIC DNA]</scope>
    <source>
        <strain evidence="2">Cbfe23</strain>
    </source>
</reference>
<dbReference type="PANTHER" id="PTHR35332:SF2">
    <property type="entry name" value="REGULATION OF ENOLASE PROTEIN 1"/>
    <property type="match status" value="1"/>
</dbReference>
<protein>
    <submittedName>
        <fullName evidence="1">Regulation of enolase 1</fullName>
    </submittedName>
</protein>
<dbReference type="OrthoDB" id="9814707at2"/>
<organism evidence="1 2">
    <name type="scientific">Cystobacter ferrugineus</name>
    <dbReference type="NCBI Taxonomy" id="83449"/>
    <lineage>
        <taxon>Bacteria</taxon>
        <taxon>Pseudomonadati</taxon>
        <taxon>Myxococcota</taxon>
        <taxon>Myxococcia</taxon>
        <taxon>Myxococcales</taxon>
        <taxon>Cystobacterineae</taxon>
        <taxon>Archangiaceae</taxon>
        <taxon>Cystobacter</taxon>
    </lineage>
</organism>
<evidence type="ECO:0000313" key="1">
    <source>
        <dbReference type="EMBL" id="OJH35764.1"/>
    </source>
</evidence>
<dbReference type="PIRSF" id="PIRSF022704">
    <property type="entry name" value="UCP022704"/>
    <property type="match status" value="1"/>
</dbReference>
<accession>A0A1L9B0I9</accession>
<reference evidence="1 2" key="2">
    <citation type="submission" date="2016-12" db="EMBL/GenBank/DDBJ databases">
        <title>Draft Genome Sequence of Cystobacter ferrugineus Strain Cbfe23.</title>
        <authorList>
            <person name="Akbar S."/>
            <person name="Dowd S.E."/>
            <person name="Stevens D.C."/>
        </authorList>
    </citation>
    <scope>NUCLEOTIDE SEQUENCE [LARGE SCALE GENOMIC DNA]</scope>
    <source>
        <strain evidence="1 2">Cbfe23</strain>
    </source>
</reference>
<dbReference type="PANTHER" id="PTHR35332">
    <property type="entry name" value="REGULATION OF ENOLASE PROTEIN 1"/>
    <property type="match status" value="1"/>
</dbReference>
<dbReference type="Gene3D" id="2.60.120.200">
    <property type="match status" value="1"/>
</dbReference>
<dbReference type="AlphaFoldDB" id="A0A1L9B0I9"/>
<proteinExistence type="predicted"/>
<dbReference type="STRING" id="83449.BON30_37580"/>
<dbReference type="EMBL" id="MPIN01000013">
    <property type="protein sequence ID" value="OJH35764.1"/>
    <property type="molecule type" value="Genomic_DNA"/>
</dbReference>
<dbReference type="InterPro" id="IPR013320">
    <property type="entry name" value="ConA-like_dom_sf"/>
</dbReference>
<name>A0A1L9B0I9_9BACT</name>
<dbReference type="InterPro" id="IPR009784">
    <property type="entry name" value="DUF1349"/>
</dbReference>
<dbReference type="SUPFAM" id="SSF49899">
    <property type="entry name" value="Concanavalin A-like lectins/glucanases"/>
    <property type="match status" value="1"/>
</dbReference>
<comment type="caution">
    <text evidence="1">The sequence shown here is derived from an EMBL/GenBank/DDBJ whole genome shotgun (WGS) entry which is preliminary data.</text>
</comment>
<dbReference type="InterPro" id="IPR015987">
    <property type="entry name" value="UCP022704"/>
</dbReference>
<dbReference type="RefSeq" id="WP_071903340.1">
    <property type="nucleotide sequence ID" value="NZ_MPIN01000013.1"/>
</dbReference>
<keyword evidence="2" id="KW-1185">Reference proteome</keyword>
<dbReference type="Proteomes" id="UP000182229">
    <property type="component" value="Unassembled WGS sequence"/>
</dbReference>
<gene>
    <name evidence="1" type="ORF">BON30_37580</name>
</gene>
<dbReference type="Pfam" id="PF07081">
    <property type="entry name" value="DUF1349"/>
    <property type="match status" value="1"/>
</dbReference>